<organism evidence="1 2">
    <name type="scientific">Candidatus Accumulibacter meliphilus</name>
    <dbReference type="NCBI Taxonomy" id="2211374"/>
    <lineage>
        <taxon>Bacteria</taxon>
        <taxon>Pseudomonadati</taxon>
        <taxon>Pseudomonadota</taxon>
        <taxon>Betaproteobacteria</taxon>
        <taxon>Candidatus Accumulibacter</taxon>
    </lineage>
</organism>
<sequence length="370" mass="41616">MRRVYIVLSAAGVGGAEKRFTDIWYSLVSQGLDVHLVINTQTYQGLLQQKEYSERLIRRRELHVKDLGDNSFSKFCRSTYDFFESQPRHAIVHYPLAYTPGIQLRFGHRLVVSWVNSAMPQFTRTNWRGGVGAWAGFLAAERVDVLNPDNLRRMRQMPWMKGKVSLTPGGTHVDARQYRPLAKDLDFVFLGRTEPEKQSRRFVEALPEVHRILQREGAKGYRFVVCGGGSEFGAINALARSSAFQAVPFEYGYSSSPESVLGRASVFFSLQRTSNYPSKALAEAMACGAFPVLTAVGESTMMIDGCRHHHFVPRDFSPNDIAQSLLGYLALNSTERNSVSREIAEFAATRFAAGLQVSYFADIYAEMGRR</sequence>
<proteinExistence type="predicted"/>
<dbReference type="Proteomes" id="UP000253831">
    <property type="component" value="Unassembled WGS sequence"/>
</dbReference>
<gene>
    <name evidence="1" type="ORF">DVS81_07600</name>
</gene>
<dbReference type="SUPFAM" id="SSF53756">
    <property type="entry name" value="UDP-Glycosyltransferase/glycogen phosphorylase"/>
    <property type="match status" value="1"/>
</dbReference>
<reference evidence="1 2" key="1">
    <citation type="submission" date="2018-05" db="EMBL/GenBank/DDBJ databases">
        <title>Integrated omic analyses show evidence that a Ca. Accumulibacter phosphatis strain performs denitrification under micro-aerobic conditions.</title>
        <authorList>
            <person name="Camejo P.Y."/>
            <person name="Katherine M.D."/>
            <person name="Daniel N.R."/>
        </authorList>
    </citation>
    <scope>NUCLEOTIDE SEQUENCE [LARGE SCALE GENOMIC DNA]</scope>
    <source>
        <strain evidence="1">UW-LDO-IC</strain>
    </source>
</reference>
<evidence type="ECO:0000313" key="2">
    <source>
        <dbReference type="Proteomes" id="UP000253831"/>
    </source>
</evidence>
<keyword evidence="1" id="KW-0808">Transferase</keyword>
<dbReference type="PANTHER" id="PTHR12526:SF630">
    <property type="entry name" value="GLYCOSYLTRANSFERASE"/>
    <property type="match status" value="1"/>
</dbReference>
<comment type="caution">
    <text evidence="1">The sequence shown here is derived from an EMBL/GenBank/DDBJ whole genome shotgun (WGS) entry which is preliminary data.</text>
</comment>
<dbReference type="EMBL" id="QPGA01000010">
    <property type="protein sequence ID" value="RDE51170.1"/>
    <property type="molecule type" value="Genomic_DNA"/>
</dbReference>
<name>A0A369XP80_9PROT</name>
<evidence type="ECO:0000313" key="1">
    <source>
        <dbReference type="EMBL" id="RDE51170.1"/>
    </source>
</evidence>
<dbReference type="AlphaFoldDB" id="A0A369XP80"/>
<accession>A0A369XP80</accession>
<dbReference type="Pfam" id="PF13692">
    <property type="entry name" value="Glyco_trans_1_4"/>
    <property type="match status" value="1"/>
</dbReference>
<dbReference type="PANTHER" id="PTHR12526">
    <property type="entry name" value="GLYCOSYLTRANSFERASE"/>
    <property type="match status" value="1"/>
</dbReference>
<dbReference type="Gene3D" id="3.40.50.2000">
    <property type="entry name" value="Glycogen Phosphorylase B"/>
    <property type="match status" value="2"/>
</dbReference>
<dbReference type="GO" id="GO:0016740">
    <property type="term" value="F:transferase activity"/>
    <property type="evidence" value="ECO:0007669"/>
    <property type="project" value="UniProtKB-KW"/>
</dbReference>
<protein>
    <submittedName>
        <fullName evidence="1">Glycosyltransferase family 1 protein</fullName>
    </submittedName>
</protein>